<dbReference type="CDD" id="cd00082">
    <property type="entry name" value="HisKA"/>
    <property type="match status" value="1"/>
</dbReference>
<evidence type="ECO:0000259" key="10">
    <source>
        <dbReference type="PROSITE" id="PS50109"/>
    </source>
</evidence>
<name>A0A5B9QFF7_9BACT</name>
<keyword evidence="8" id="KW-0902">Two-component regulatory system</keyword>
<evidence type="ECO:0000256" key="5">
    <source>
        <dbReference type="ARBA" id="ARBA00022741"/>
    </source>
</evidence>
<evidence type="ECO:0000256" key="7">
    <source>
        <dbReference type="ARBA" id="ARBA00022840"/>
    </source>
</evidence>
<dbReference type="KEGG" id="bgok:Pr1d_03220"/>
<evidence type="ECO:0000256" key="4">
    <source>
        <dbReference type="ARBA" id="ARBA00022679"/>
    </source>
</evidence>
<accession>A0A5B9QFF7</accession>
<feature type="domain" description="Histidine kinase" evidence="10">
    <location>
        <begin position="92"/>
        <end position="298"/>
    </location>
</feature>
<dbReference type="SUPFAM" id="SSF55874">
    <property type="entry name" value="ATPase domain of HSP90 chaperone/DNA topoisomerase II/histidine kinase"/>
    <property type="match status" value="1"/>
</dbReference>
<dbReference type="InterPro" id="IPR003594">
    <property type="entry name" value="HATPase_dom"/>
</dbReference>
<dbReference type="RefSeq" id="WP_148071871.1">
    <property type="nucleotide sequence ID" value="NZ_CP042913.1"/>
</dbReference>
<evidence type="ECO:0000256" key="1">
    <source>
        <dbReference type="ARBA" id="ARBA00000085"/>
    </source>
</evidence>
<dbReference type="Pfam" id="PF02518">
    <property type="entry name" value="HATPase_c"/>
    <property type="match status" value="1"/>
</dbReference>
<protein>
    <recommendedName>
        <fullName evidence="2">histidine kinase</fullName>
        <ecNumber evidence="2">2.7.13.3</ecNumber>
    </recommendedName>
</protein>
<dbReference type="InterPro" id="IPR036890">
    <property type="entry name" value="HATPase_C_sf"/>
</dbReference>
<dbReference type="InterPro" id="IPR003661">
    <property type="entry name" value="HisK_dim/P_dom"/>
</dbReference>
<dbReference type="InterPro" id="IPR036097">
    <property type="entry name" value="HisK_dim/P_sf"/>
</dbReference>
<evidence type="ECO:0000256" key="6">
    <source>
        <dbReference type="ARBA" id="ARBA00022777"/>
    </source>
</evidence>
<dbReference type="InterPro" id="IPR005467">
    <property type="entry name" value="His_kinase_dom"/>
</dbReference>
<dbReference type="PANTHER" id="PTHR43065">
    <property type="entry name" value="SENSOR HISTIDINE KINASE"/>
    <property type="match status" value="1"/>
</dbReference>
<sequence>MQTKSDQPDGAPYLRLFNGVDELQGELAVPELESPCSLESVLTAWHEATVRLEQTHEILQSEVRRLNDELELKNKELALNARLADLGRMASHVAHEVRNSLVPVTLYVELLKRRLLEDSGSLDILTKIEAGFTALDITVNDLLNFTSHREPRWESFPASVLIQEVCEALKPQLDAQSIHVETEVEHSSLICADREMLRRALLNLALNALDAMASGGELVITAFEGPKGFLLEVADSGKGLSQNQLNRVFEPFFTTKSNGTGLGLAIVHRIAEAHGGRITAANCPEGGAAFTIELPAVQMQSKRMAA</sequence>
<dbReference type="EC" id="2.7.13.3" evidence="2"/>
<dbReference type="GO" id="GO:0005524">
    <property type="term" value="F:ATP binding"/>
    <property type="evidence" value="ECO:0007669"/>
    <property type="project" value="UniProtKB-KW"/>
</dbReference>
<dbReference type="Proteomes" id="UP000323917">
    <property type="component" value="Chromosome"/>
</dbReference>
<evidence type="ECO:0000256" key="9">
    <source>
        <dbReference type="SAM" id="Coils"/>
    </source>
</evidence>
<comment type="catalytic activity">
    <reaction evidence="1">
        <text>ATP + protein L-histidine = ADP + protein N-phospho-L-histidine.</text>
        <dbReference type="EC" id="2.7.13.3"/>
    </reaction>
</comment>
<dbReference type="Gene3D" id="3.30.565.10">
    <property type="entry name" value="Histidine kinase-like ATPase, C-terminal domain"/>
    <property type="match status" value="1"/>
</dbReference>
<organism evidence="11 12">
    <name type="scientific">Bythopirellula goksoeyrii</name>
    <dbReference type="NCBI Taxonomy" id="1400387"/>
    <lineage>
        <taxon>Bacteria</taxon>
        <taxon>Pseudomonadati</taxon>
        <taxon>Planctomycetota</taxon>
        <taxon>Planctomycetia</taxon>
        <taxon>Pirellulales</taxon>
        <taxon>Lacipirellulaceae</taxon>
        <taxon>Bythopirellula</taxon>
    </lineage>
</organism>
<keyword evidence="12" id="KW-1185">Reference proteome</keyword>
<keyword evidence="9" id="KW-0175">Coiled coil</keyword>
<keyword evidence="3" id="KW-0597">Phosphoprotein</keyword>
<feature type="coiled-coil region" evidence="9">
    <location>
        <begin position="49"/>
        <end position="80"/>
    </location>
</feature>
<dbReference type="PRINTS" id="PR00344">
    <property type="entry name" value="BCTRLSENSOR"/>
</dbReference>
<keyword evidence="4 11" id="KW-0808">Transferase</keyword>
<evidence type="ECO:0000256" key="3">
    <source>
        <dbReference type="ARBA" id="ARBA00022553"/>
    </source>
</evidence>
<dbReference type="AlphaFoldDB" id="A0A5B9QFF7"/>
<keyword evidence="5" id="KW-0547">Nucleotide-binding</keyword>
<keyword evidence="7" id="KW-0067">ATP-binding</keyword>
<dbReference type="SUPFAM" id="SSF47384">
    <property type="entry name" value="Homodimeric domain of signal transducing histidine kinase"/>
    <property type="match status" value="1"/>
</dbReference>
<evidence type="ECO:0000313" key="12">
    <source>
        <dbReference type="Proteomes" id="UP000323917"/>
    </source>
</evidence>
<dbReference type="CDD" id="cd00075">
    <property type="entry name" value="HATPase"/>
    <property type="match status" value="1"/>
</dbReference>
<evidence type="ECO:0000256" key="8">
    <source>
        <dbReference type="ARBA" id="ARBA00023012"/>
    </source>
</evidence>
<dbReference type="InterPro" id="IPR004358">
    <property type="entry name" value="Sig_transdc_His_kin-like_C"/>
</dbReference>
<dbReference type="EMBL" id="CP042913">
    <property type="protein sequence ID" value="QEG33061.1"/>
    <property type="molecule type" value="Genomic_DNA"/>
</dbReference>
<dbReference type="Gene3D" id="1.10.287.130">
    <property type="match status" value="1"/>
</dbReference>
<evidence type="ECO:0000256" key="2">
    <source>
        <dbReference type="ARBA" id="ARBA00012438"/>
    </source>
</evidence>
<reference evidence="11 12" key="1">
    <citation type="submission" date="2019-08" db="EMBL/GenBank/DDBJ databases">
        <title>Deep-cultivation of Planctomycetes and their phenomic and genomic characterization uncovers novel biology.</title>
        <authorList>
            <person name="Wiegand S."/>
            <person name="Jogler M."/>
            <person name="Boedeker C."/>
            <person name="Pinto D."/>
            <person name="Vollmers J."/>
            <person name="Rivas-Marin E."/>
            <person name="Kohn T."/>
            <person name="Peeters S.H."/>
            <person name="Heuer A."/>
            <person name="Rast P."/>
            <person name="Oberbeckmann S."/>
            <person name="Bunk B."/>
            <person name="Jeske O."/>
            <person name="Meyerdierks A."/>
            <person name="Storesund J.E."/>
            <person name="Kallscheuer N."/>
            <person name="Luecker S."/>
            <person name="Lage O.M."/>
            <person name="Pohl T."/>
            <person name="Merkel B.J."/>
            <person name="Hornburger P."/>
            <person name="Mueller R.-W."/>
            <person name="Bruemmer F."/>
            <person name="Labrenz M."/>
            <person name="Spormann A.M."/>
            <person name="Op den Camp H."/>
            <person name="Overmann J."/>
            <person name="Amann R."/>
            <person name="Jetten M.S.M."/>
            <person name="Mascher T."/>
            <person name="Medema M.H."/>
            <person name="Devos D.P."/>
            <person name="Kaster A.-K."/>
            <person name="Ovreas L."/>
            <person name="Rohde M."/>
            <person name="Galperin M.Y."/>
            <person name="Jogler C."/>
        </authorList>
    </citation>
    <scope>NUCLEOTIDE SEQUENCE [LARGE SCALE GENOMIC DNA]</scope>
    <source>
        <strain evidence="11 12">Pr1d</strain>
    </source>
</reference>
<dbReference type="SMART" id="SM00388">
    <property type="entry name" value="HisKA"/>
    <property type="match status" value="1"/>
</dbReference>
<dbReference type="SMART" id="SM00387">
    <property type="entry name" value="HATPase_c"/>
    <property type="match status" value="1"/>
</dbReference>
<dbReference type="GO" id="GO:0000155">
    <property type="term" value="F:phosphorelay sensor kinase activity"/>
    <property type="evidence" value="ECO:0007669"/>
    <property type="project" value="InterPro"/>
</dbReference>
<dbReference type="OrthoDB" id="226486at2"/>
<gene>
    <name evidence="11" type="primary">zraS_3</name>
    <name evidence="11" type="ORF">Pr1d_03220</name>
</gene>
<dbReference type="PROSITE" id="PS50109">
    <property type="entry name" value="HIS_KIN"/>
    <property type="match status" value="1"/>
</dbReference>
<keyword evidence="6" id="KW-0418">Kinase</keyword>
<evidence type="ECO:0000313" key="11">
    <source>
        <dbReference type="EMBL" id="QEG33061.1"/>
    </source>
</evidence>
<dbReference type="PANTHER" id="PTHR43065:SF10">
    <property type="entry name" value="PEROXIDE STRESS-ACTIVATED HISTIDINE KINASE MAK3"/>
    <property type="match status" value="1"/>
</dbReference>
<proteinExistence type="predicted"/>